<sequence length="87" mass="9676">MPWIEAEFGMSMSAATRFMKVADVYGGKSNIVLNLDPTALYALAAPKTPTEVREEIEKMIEAGEVVLSHKYSRYYFLWILAAGASEV</sequence>
<accession>A0ABQ5ZRE2</accession>
<keyword evidence="2" id="KW-1185">Reference proteome</keyword>
<evidence type="ECO:0000313" key="1">
    <source>
        <dbReference type="EMBL" id="GLR54331.1"/>
    </source>
</evidence>
<evidence type="ECO:0000313" key="2">
    <source>
        <dbReference type="Proteomes" id="UP001156702"/>
    </source>
</evidence>
<reference evidence="2" key="1">
    <citation type="journal article" date="2019" name="Int. J. Syst. Evol. Microbiol.">
        <title>The Global Catalogue of Microorganisms (GCM) 10K type strain sequencing project: providing services to taxonomists for standard genome sequencing and annotation.</title>
        <authorList>
            <consortium name="The Broad Institute Genomics Platform"/>
            <consortium name="The Broad Institute Genome Sequencing Center for Infectious Disease"/>
            <person name="Wu L."/>
            <person name="Ma J."/>
        </authorList>
    </citation>
    <scope>NUCLEOTIDE SEQUENCE [LARGE SCALE GENOMIC DNA]</scope>
    <source>
        <strain evidence="2">NBRC 102122</strain>
    </source>
</reference>
<gene>
    <name evidence="1" type="ORF">GCM10007923_55480</name>
</gene>
<dbReference type="EMBL" id="BSOP01000050">
    <property type="protein sequence ID" value="GLR54331.1"/>
    <property type="molecule type" value="Genomic_DNA"/>
</dbReference>
<proteinExistence type="predicted"/>
<comment type="caution">
    <text evidence="1">The sequence shown here is derived from an EMBL/GenBank/DDBJ whole genome shotgun (WGS) entry which is preliminary data.</text>
</comment>
<name>A0ABQ5ZRE2_9HYPH</name>
<protein>
    <submittedName>
        <fullName evidence="1">Uncharacterized protein</fullName>
    </submittedName>
</protein>
<dbReference type="Proteomes" id="UP001156702">
    <property type="component" value="Unassembled WGS sequence"/>
</dbReference>
<organism evidence="1 2">
    <name type="scientific">Shinella yambaruensis</name>
    <dbReference type="NCBI Taxonomy" id="415996"/>
    <lineage>
        <taxon>Bacteria</taxon>
        <taxon>Pseudomonadati</taxon>
        <taxon>Pseudomonadota</taxon>
        <taxon>Alphaproteobacteria</taxon>
        <taxon>Hyphomicrobiales</taxon>
        <taxon>Rhizobiaceae</taxon>
        <taxon>Shinella</taxon>
    </lineage>
</organism>